<dbReference type="SUPFAM" id="SSF53850">
    <property type="entry name" value="Periplasmic binding protein-like II"/>
    <property type="match status" value="1"/>
</dbReference>
<dbReference type="SUPFAM" id="SSF46785">
    <property type="entry name" value="Winged helix' DNA-binding domain"/>
    <property type="match status" value="1"/>
</dbReference>
<dbReference type="AlphaFoldDB" id="A0A0R1UHX0"/>
<accession>A0A0R1UHX0</accession>
<dbReference type="InterPro" id="IPR000847">
    <property type="entry name" value="LysR_HTH_N"/>
</dbReference>
<reference evidence="6 7" key="1">
    <citation type="journal article" date="2015" name="Genome Announc.">
        <title>Expanding the biotechnology potential of lactobacilli through comparative genomics of 213 strains and associated genera.</title>
        <authorList>
            <person name="Sun Z."/>
            <person name="Harris H.M."/>
            <person name="McCann A."/>
            <person name="Guo C."/>
            <person name="Argimon S."/>
            <person name="Zhang W."/>
            <person name="Yang X."/>
            <person name="Jeffery I.B."/>
            <person name="Cooney J.C."/>
            <person name="Kagawa T.F."/>
            <person name="Liu W."/>
            <person name="Song Y."/>
            <person name="Salvetti E."/>
            <person name="Wrobel A."/>
            <person name="Rasinkangas P."/>
            <person name="Parkhill J."/>
            <person name="Rea M.C."/>
            <person name="O'Sullivan O."/>
            <person name="Ritari J."/>
            <person name="Douillard F.P."/>
            <person name="Paul Ross R."/>
            <person name="Yang R."/>
            <person name="Briner A.E."/>
            <person name="Felis G.E."/>
            <person name="de Vos W.M."/>
            <person name="Barrangou R."/>
            <person name="Klaenhammer T.R."/>
            <person name="Caufield P.W."/>
            <person name="Cui Y."/>
            <person name="Zhang H."/>
            <person name="O'Toole P.W."/>
        </authorList>
    </citation>
    <scope>NUCLEOTIDE SEQUENCE [LARGE SCALE GENOMIC DNA]</scope>
    <source>
        <strain evidence="6 7">DSM 16043</strain>
    </source>
</reference>
<evidence type="ECO:0000256" key="1">
    <source>
        <dbReference type="ARBA" id="ARBA00009437"/>
    </source>
</evidence>
<dbReference type="InterPro" id="IPR036390">
    <property type="entry name" value="WH_DNA-bd_sf"/>
</dbReference>
<dbReference type="RefSeq" id="WP_057798460.1">
    <property type="nucleotide sequence ID" value="NZ_AZFM01000012.1"/>
</dbReference>
<dbReference type="InterPro" id="IPR036388">
    <property type="entry name" value="WH-like_DNA-bd_sf"/>
</dbReference>
<evidence type="ECO:0000256" key="4">
    <source>
        <dbReference type="ARBA" id="ARBA00023163"/>
    </source>
</evidence>
<dbReference type="Proteomes" id="UP000051036">
    <property type="component" value="Unassembled WGS sequence"/>
</dbReference>
<evidence type="ECO:0000259" key="5">
    <source>
        <dbReference type="PROSITE" id="PS50931"/>
    </source>
</evidence>
<dbReference type="STRING" id="1423763.FC46_GL000285"/>
<comment type="caution">
    <text evidence="6">The sequence shown here is derived from an EMBL/GenBank/DDBJ whole genome shotgun (WGS) entry which is preliminary data.</text>
</comment>
<dbReference type="PANTHER" id="PTHR30126">
    <property type="entry name" value="HTH-TYPE TRANSCRIPTIONAL REGULATOR"/>
    <property type="match status" value="1"/>
</dbReference>
<dbReference type="OrthoDB" id="9803735at2"/>
<keyword evidence="7" id="KW-1185">Reference proteome</keyword>
<evidence type="ECO:0000256" key="3">
    <source>
        <dbReference type="ARBA" id="ARBA00023125"/>
    </source>
</evidence>
<comment type="similarity">
    <text evidence="1">Belongs to the LysR transcriptional regulatory family.</text>
</comment>
<name>A0A0R1UHX0_9LACO</name>
<dbReference type="InterPro" id="IPR005119">
    <property type="entry name" value="LysR_subst-bd"/>
</dbReference>
<dbReference type="PRINTS" id="PR00039">
    <property type="entry name" value="HTHLYSR"/>
</dbReference>
<dbReference type="GO" id="GO:0003700">
    <property type="term" value="F:DNA-binding transcription factor activity"/>
    <property type="evidence" value="ECO:0007669"/>
    <property type="project" value="InterPro"/>
</dbReference>
<evidence type="ECO:0000256" key="2">
    <source>
        <dbReference type="ARBA" id="ARBA00023015"/>
    </source>
</evidence>
<gene>
    <name evidence="6" type="ORF">FC46_GL000285</name>
</gene>
<dbReference type="Pfam" id="PF00126">
    <property type="entry name" value="HTH_1"/>
    <property type="match status" value="1"/>
</dbReference>
<dbReference type="Gene3D" id="3.40.190.10">
    <property type="entry name" value="Periplasmic binding protein-like II"/>
    <property type="match status" value="2"/>
</dbReference>
<proteinExistence type="inferred from homology"/>
<feature type="domain" description="HTH lysR-type" evidence="5">
    <location>
        <begin position="4"/>
        <end position="61"/>
    </location>
</feature>
<keyword evidence="3" id="KW-0238">DNA-binding</keyword>
<dbReference type="Gene3D" id="1.10.10.10">
    <property type="entry name" value="Winged helix-like DNA-binding domain superfamily/Winged helix DNA-binding domain"/>
    <property type="match status" value="1"/>
</dbReference>
<dbReference type="Pfam" id="PF03466">
    <property type="entry name" value="LysR_substrate"/>
    <property type="match status" value="1"/>
</dbReference>
<dbReference type="PROSITE" id="PS50931">
    <property type="entry name" value="HTH_LYSR"/>
    <property type="match status" value="1"/>
</dbReference>
<dbReference type="EMBL" id="AZFM01000012">
    <property type="protein sequence ID" value="KRL90274.1"/>
    <property type="molecule type" value="Genomic_DNA"/>
</dbReference>
<evidence type="ECO:0000313" key="6">
    <source>
        <dbReference type="EMBL" id="KRL90274.1"/>
    </source>
</evidence>
<keyword evidence="4" id="KW-0804">Transcription</keyword>
<sequence length="275" mass="31234">MNNFNIELLRVFLTVSKFNNFSQAANFLYLDQSTVSKKIRQLEKAFHISLFIRTSQGVQLSPAGYDFKQKAIKIMDAYNDLAQTEISLADIRLGILDNIAAYHYSEFLRDNLDSMRQVKISDKGVDLIDAFNNGILDSIIVNEDSIDQITGEFLSTTLTKESFGLLTSKPKSPEELSITDLDNRQLLIAPEYCPVGRQLRQLLNGRQFTEVGYTNTLLELVANSTYATILPWKMIQNITQNQSRFSASRLIDFPARKIALFTREKSIQELLLSSL</sequence>
<dbReference type="GO" id="GO:0000976">
    <property type="term" value="F:transcription cis-regulatory region binding"/>
    <property type="evidence" value="ECO:0007669"/>
    <property type="project" value="TreeGrafter"/>
</dbReference>
<evidence type="ECO:0000313" key="7">
    <source>
        <dbReference type="Proteomes" id="UP000051036"/>
    </source>
</evidence>
<dbReference type="PANTHER" id="PTHR30126:SF40">
    <property type="entry name" value="HTH-TYPE TRANSCRIPTIONAL REGULATOR GLTR"/>
    <property type="match status" value="1"/>
</dbReference>
<organism evidence="6 7">
    <name type="scientific">Lactobacillus kalixensis DSM 16043</name>
    <dbReference type="NCBI Taxonomy" id="1423763"/>
    <lineage>
        <taxon>Bacteria</taxon>
        <taxon>Bacillati</taxon>
        <taxon>Bacillota</taxon>
        <taxon>Bacilli</taxon>
        <taxon>Lactobacillales</taxon>
        <taxon>Lactobacillaceae</taxon>
        <taxon>Lactobacillus</taxon>
    </lineage>
</organism>
<keyword evidence="2" id="KW-0805">Transcription regulation</keyword>
<protein>
    <submittedName>
        <fullName evidence="6">Transcriptional regulator</fullName>
    </submittedName>
</protein>
<dbReference type="PATRIC" id="fig|1423763.3.peg.290"/>